<dbReference type="OrthoDB" id="581589at2"/>
<comment type="caution">
    <text evidence="1">The sequence shown here is derived from an EMBL/GenBank/DDBJ whole genome shotgun (WGS) entry which is preliminary data.</text>
</comment>
<name>A0A8B2NEL7_9HYPH</name>
<dbReference type="Proteomes" id="UP000249590">
    <property type="component" value="Unassembled WGS sequence"/>
</dbReference>
<proteinExistence type="predicted"/>
<dbReference type="EMBL" id="QHHQ01000024">
    <property type="protein sequence ID" value="RAH95687.1"/>
    <property type="molecule type" value="Genomic_DNA"/>
</dbReference>
<dbReference type="InterPro" id="IPR018777">
    <property type="entry name" value="Replication_initiator_prot_A"/>
</dbReference>
<reference evidence="1 2" key="1">
    <citation type="submission" date="2018-05" db="EMBL/GenBank/DDBJ databases">
        <title>Acuticoccus sediminis sp. nov., isolated from deep-sea sediment of Indian Ocean.</title>
        <authorList>
            <person name="Liu X."/>
            <person name="Lai Q."/>
            <person name="Du Y."/>
            <person name="Sun F."/>
            <person name="Zhang X."/>
            <person name="Wang S."/>
            <person name="Shao Z."/>
        </authorList>
    </citation>
    <scope>NUCLEOTIDE SEQUENCE [LARGE SCALE GENOMIC DNA]</scope>
    <source>
        <strain evidence="1 2">PTG4-2</strain>
    </source>
</reference>
<organism evidence="1 2">
    <name type="scientific">Acuticoccus sediminis</name>
    <dbReference type="NCBI Taxonomy" id="2184697"/>
    <lineage>
        <taxon>Bacteria</taxon>
        <taxon>Pseudomonadati</taxon>
        <taxon>Pseudomonadota</taxon>
        <taxon>Alphaproteobacteria</taxon>
        <taxon>Hyphomicrobiales</taxon>
        <taxon>Amorphaceae</taxon>
        <taxon>Acuticoccus</taxon>
    </lineage>
</organism>
<accession>A0A8B2NEL7</accession>
<gene>
    <name evidence="1" type="ORF">DLJ53_34155</name>
</gene>
<evidence type="ECO:0000313" key="1">
    <source>
        <dbReference type="EMBL" id="RAH95687.1"/>
    </source>
</evidence>
<sequence>MARPKRRTALLPQRHKEPDLFVCDILDATPKGDRASMEHPLFSLSVKKDMTPFDYRRGEVGLRIVPAAEEGRANIFDRDILIYVLSQLMAAKEEGRPIGRRVRICAYDLLKATNRHTSGQAYGTLRRALVRLQYTQIHTNIHDHGISAWRQISLITDATIVKEDETGRMLDVELELGEWLVKAVENNNVLTLSRDYFQLRKPLERRLYELARKHCGQQAEWKIGLVTLKEKCGSNSTDKEFKRLIKTICDTDGREHHMPDYRFRLVAGNLVVHPRPELTLALGSDSRTALPDDLPISSEAIEKGRTLARGWDIHALQQEWRCWVSEKGIPVKNTDAHFLDFCRKRGPYEASLL</sequence>
<protein>
    <submittedName>
        <fullName evidence="1">RepA</fullName>
    </submittedName>
</protein>
<evidence type="ECO:0000313" key="2">
    <source>
        <dbReference type="Proteomes" id="UP000249590"/>
    </source>
</evidence>
<dbReference type="Pfam" id="PF10134">
    <property type="entry name" value="RPA"/>
    <property type="match status" value="1"/>
</dbReference>
<dbReference type="AlphaFoldDB" id="A0A8B2NEL7"/>
<dbReference type="RefSeq" id="WP_111352786.1">
    <property type="nucleotide sequence ID" value="NZ_QHHQ01000024.1"/>
</dbReference>
<keyword evidence="2" id="KW-1185">Reference proteome</keyword>